<reference evidence="1" key="1">
    <citation type="journal article" date="2020" name="Nature">
        <title>Giant virus diversity and host interactions through global metagenomics.</title>
        <authorList>
            <person name="Schulz F."/>
            <person name="Roux S."/>
            <person name="Paez-Espino D."/>
            <person name="Jungbluth S."/>
            <person name="Walsh D.A."/>
            <person name="Denef V.J."/>
            <person name="McMahon K.D."/>
            <person name="Konstantinidis K.T."/>
            <person name="Eloe-Fadrosh E.A."/>
            <person name="Kyrpides N.C."/>
            <person name="Woyke T."/>
        </authorList>
    </citation>
    <scope>NUCLEOTIDE SEQUENCE</scope>
    <source>
        <strain evidence="1">GVMAG-M-3300027708-5</strain>
    </source>
</reference>
<dbReference type="AlphaFoldDB" id="A0A6C0JL25"/>
<sequence>MKPIIPTETKIHKTCVQDYKNQLRNFILTSRFNESTWSENSRYRQAHNQVSCIYCSPDPISQSIPNDSVMFILEMNNDTNQIMGIGLVRNHPILNKYYVYDNGNYNRYVYVGKNRIDRADMSEKEEQIMKVFDILCFTGNRHMKRGQGLKSFPTDILYRCSKKVDLVKFISEMFKSRMTTKTLAISN</sequence>
<proteinExistence type="predicted"/>
<dbReference type="EMBL" id="MN740408">
    <property type="protein sequence ID" value="QHU05167.1"/>
    <property type="molecule type" value="Genomic_DNA"/>
</dbReference>
<evidence type="ECO:0000313" key="1">
    <source>
        <dbReference type="EMBL" id="QHU05167.1"/>
    </source>
</evidence>
<name>A0A6C0JL25_9ZZZZ</name>
<accession>A0A6C0JL25</accession>
<protein>
    <submittedName>
        <fullName evidence="1">Uncharacterized protein</fullName>
    </submittedName>
</protein>
<organism evidence="1">
    <name type="scientific">viral metagenome</name>
    <dbReference type="NCBI Taxonomy" id="1070528"/>
    <lineage>
        <taxon>unclassified sequences</taxon>
        <taxon>metagenomes</taxon>
        <taxon>organismal metagenomes</taxon>
    </lineage>
</organism>